<evidence type="ECO:0000313" key="2">
    <source>
        <dbReference type="Proteomes" id="UP000019226"/>
    </source>
</evidence>
<dbReference type="Proteomes" id="UP000019226">
    <property type="component" value="Chromosome"/>
</dbReference>
<dbReference type="RefSeq" id="WP_006823899.1">
    <property type="nucleotide sequence ID" value="NZ_CP004350.1"/>
</dbReference>
<sequence>MARLQSRRKTNNRNYRTQFVLAVEGKTEKAYFEQFKGHISEVQLMVNTGKGSNPTAVMAQADRMLEDLRSKGSLRAGDQAWCVIDRDEWEDDQIQEIWSWASQRGDRGIALSLPQFEWWLLLHFEDGTGAGTRKEILDRLNRYIPDYQKGSSSQLPNENEQHKEAIRRAKKRIPSELTNFEDLKDLGGSWTTVHLLTEKIINAIQASSAANS</sequence>
<reference evidence="2" key="1">
    <citation type="submission" date="2013-02" db="EMBL/GenBank/DDBJ databases">
        <title>The complete genome sequence of Corynebacterium casei LMG S-19264 (=DSM 44701).</title>
        <authorList>
            <person name="Ruckert C."/>
            <person name="Albersmeier A."/>
            <person name="Kalinowski J."/>
        </authorList>
    </citation>
    <scope>NUCLEOTIDE SEQUENCE [LARGE SCALE GENOMIC DNA]</scope>
    <source>
        <strain evidence="2">LMG S-19264</strain>
    </source>
</reference>
<accession>A0ABN4CCE3</accession>
<name>A0ABN4CCE3_9CORY</name>
<evidence type="ECO:0008006" key="3">
    <source>
        <dbReference type="Google" id="ProtNLM"/>
    </source>
</evidence>
<protein>
    <recommendedName>
        <fullName evidence="3">RloB domain-containing protein</fullName>
    </recommendedName>
</protein>
<gene>
    <name evidence="1" type="ORF">CCASEI_00660</name>
</gene>
<organism evidence="1 2">
    <name type="scientific">Corynebacterium casei LMG S-19264</name>
    <dbReference type="NCBI Taxonomy" id="1285583"/>
    <lineage>
        <taxon>Bacteria</taxon>
        <taxon>Bacillati</taxon>
        <taxon>Actinomycetota</taxon>
        <taxon>Actinomycetes</taxon>
        <taxon>Mycobacteriales</taxon>
        <taxon>Corynebacteriaceae</taxon>
        <taxon>Corynebacterium</taxon>
    </lineage>
</organism>
<dbReference type="GeneID" id="82876349"/>
<proteinExistence type="predicted"/>
<dbReference type="EMBL" id="CP004350">
    <property type="protein sequence ID" value="AHI18717.1"/>
    <property type="molecule type" value="Genomic_DNA"/>
</dbReference>
<keyword evidence="2" id="KW-1185">Reference proteome</keyword>
<dbReference type="InterPro" id="IPR025591">
    <property type="entry name" value="RloB"/>
</dbReference>
<evidence type="ECO:0000313" key="1">
    <source>
        <dbReference type="EMBL" id="AHI18717.1"/>
    </source>
</evidence>
<dbReference type="Pfam" id="PF13707">
    <property type="entry name" value="RloB"/>
    <property type="match status" value="1"/>
</dbReference>